<dbReference type="Proteomes" id="UP000053260">
    <property type="component" value="Unassembled WGS sequence"/>
</dbReference>
<evidence type="ECO:0000256" key="1">
    <source>
        <dbReference type="SAM" id="Phobius"/>
    </source>
</evidence>
<dbReference type="EMBL" id="LMXB01000032">
    <property type="protein sequence ID" value="KUO20621.1"/>
    <property type="molecule type" value="Genomic_DNA"/>
</dbReference>
<keyword evidence="1" id="KW-0472">Membrane</keyword>
<evidence type="ECO:0000313" key="2">
    <source>
        <dbReference type="EMBL" id="KUO20621.1"/>
    </source>
</evidence>
<reference evidence="2 3" key="1">
    <citation type="submission" date="2015-10" db="EMBL/GenBank/DDBJ databases">
        <title>Draft genome sequence of Streptomyces sp. RV15, isolated from a marine sponge.</title>
        <authorList>
            <person name="Ruckert C."/>
            <person name="Abdelmohsen U.R."/>
            <person name="Winkler A."/>
            <person name="Hentschel U."/>
            <person name="Kalinowski J."/>
            <person name="Kampfer P."/>
            <person name="Glaeser S."/>
        </authorList>
    </citation>
    <scope>NUCLEOTIDE SEQUENCE [LARGE SCALE GENOMIC DNA]</scope>
    <source>
        <strain evidence="2 3">RV15</strain>
    </source>
</reference>
<gene>
    <name evidence="2" type="ORF">AQJ91_13765</name>
</gene>
<feature type="transmembrane region" description="Helical" evidence="1">
    <location>
        <begin position="27"/>
        <end position="46"/>
    </location>
</feature>
<evidence type="ECO:0000313" key="3">
    <source>
        <dbReference type="Proteomes" id="UP000053260"/>
    </source>
</evidence>
<dbReference type="STRING" id="909626.AQJ91_13765"/>
<protein>
    <submittedName>
        <fullName evidence="2">Uncharacterized protein</fullName>
    </submittedName>
</protein>
<proteinExistence type="predicted"/>
<keyword evidence="1" id="KW-1133">Transmembrane helix</keyword>
<comment type="caution">
    <text evidence="2">The sequence shown here is derived from an EMBL/GenBank/DDBJ whole genome shotgun (WGS) entry which is preliminary data.</text>
</comment>
<keyword evidence="3" id="KW-1185">Reference proteome</keyword>
<name>A0A101V160_9ACTN</name>
<dbReference type="OrthoDB" id="4127429at2"/>
<keyword evidence="1" id="KW-0812">Transmembrane</keyword>
<accession>A0A101V160</accession>
<sequence length="291" mass="32823">MSVRRSGSDESGVAARLRRYQERIESLVTRVLLLGIFATGLTAQFVKPVADALEGKAYLGGALLSLVGYVLYDQLKELSASVRAPASASVSSFQLGNYVSDAFRARKVEVSFLGYTGETLYHALYDRLEGLLVDPGPVHHVQIRMLVPDFEQQMAVPSKVGDDDQPVDDPEFRGRMERQCREYDGILSQFVGRLAAGRRVTVECEYRVYQGIPRDKICIFNRELVLHGLYDVSARMQWQDAEYYDPKGYRTDLNVWSRDGTAAAEDALSQWNKHFDDLWSLATRPVWRQGA</sequence>
<dbReference type="AlphaFoldDB" id="A0A101V160"/>
<organism evidence="2 3">
    <name type="scientific">Streptomyces dysideae</name>
    <dbReference type="NCBI Taxonomy" id="909626"/>
    <lineage>
        <taxon>Bacteria</taxon>
        <taxon>Bacillati</taxon>
        <taxon>Actinomycetota</taxon>
        <taxon>Actinomycetes</taxon>
        <taxon>Kitasatosporales</taxon>
        <taxon>Streptomycetaceae</taxon>
        <taxon>Streptomyces</taxon>
    </lineage>
</organism>
<dbReference type="RefSeq" id="WP_067020492.1">
    <property type="nucleotide sequence ID" value="NZ_KQ949081.1"/>
</dbReference>